<feature type="transmembrane region" description="Helical" evidence="9">
    <location>
        <begin position="489"/>
        <end position="507"/>
    </location>
</feature>
<comment type="similarity">
    <text evidence="3">Belongs to the YIP1 family.</text>
</comment>
<dbReference type="GO" id="GO:0000139">
    <property type="term" value="C:Golgi membrane"/>
    <property type="evidence" value="ECO:0007669"/>
    <property type="project" value="UniProtKB-SubCell"/>
</dbReference>
<dbReference type="GO" id="GO:0005802">
    <property type="term" value="C:trans-Golgi network"/>
    <property type="evidence" value="ECO:0007669"/>
    <property type="project" value="TreeGrafter"/>
</dbReference>
<protein>
    <submittedName>
        <fullName evidence="10">Protein YIPF5</fullName>
    </submittedName>
</protein>
<comment type="caution">
    <text evidence="10">The sequence shown here is derived from an EMBL/GenBank/DDBJ whole genome shotgun (WGS) entry which is preliminary data.</text>
</comment>
<evidence type="ECO:0000313" key="10">
    <source>
        <dbReference type="EMBL" id="KAG8506990.1"/>
    </source>
</evidence>
<dbReference type="OrthoDB" id="440385at2759"/>
<dbReference type="GO" id="GO:0048280">
    <property type="term" value="P:vesicle fusion with Golgi apparatus"/>
    <property type="evidence" value="ECO:0007669"/>
    <property type="project" value="TreeGrafter"/>
</dbReference>
<dbReference type="PANTHER" id="PTHR21236:SF6">
    <property type="entry name" value="PROTEIN YIPF5"/>
    <property type="match status" value="1"/>
</dbReference>
<keyword evidence="6" id="KW-0333">Golgi apparatus</keyword>
<dbReference type="GO" id="GO:0006888">
    <property type="term" value="P:endoplasmic reticulum to Golgi vesicle-mediated transport"/>
    <property type="evidence" value="ECO:0007669"/>
    <property type="project" value="InterPro"/>
</dbReference>
<feature type="region of interest" description="Disordered" evidence="8">
    <location>
        <begin position="154"/>
        <end position="192"/>
    </location>
</feature>
<keyword evidence="7 9" id="KW-0472">Membrane</keyword>
<proteinExistence type="inferred from homology"/>
<evidence type="ECO:0000256" key="5">
    <source>
        <dbReference type="ARBA" id="ARBA00022989"/>
    </source>
</evidence>
<evidence type="ECO:0000256" key="1">
    <source>
        <dbReference type="ARBA" id="ARBA00004141"/>
    </source>
</evidence>
<dbReference type="AlphaFoldDB" id="A0A8J6DGM7"/>
<keyword evidence="5 9" id="KW-1133">Transmembrane helix</keyword>
<evidence type="ECO:0000256" key="3">
    <source>
        <dbReference type="ARBA" id="ARBA00010596"/>
    </source>
</evidence>
<feature type="non-terminal residue" evidence="10">
    <location>
        <position position="536"/>
    </location>
</feature>
<reference evidence="10" key="1">
    <citation type="journal article" date="2021" name="Evol. Appl.">
        <title>The genome of the Pyrenean desman and the effects of bottlenecks and inbreeding on the genomic landscape of an endangered species.</title>
        <authorList>
            <person name="Escoda L."/>
            <person name="Castresana J."/>
        </authorList>
    </citation>
    <scope>NUCLEOTIDE SEQUENCE</scope>
    <source>
        <strain evidence="10">IBE-C5619</strain>
    </source>
</reference>
<evidence type="ECO:0000256" key="8">
    <source>
        <dbReference type="SAM" id="MobiDB-lite"/>
    </source>
</evidence>
<accession>A0A8J6DGM7</accession>
<evidence type="ECO:0000313" key="11">
    <source>
        <dbReference type="Proteomes" id="UP000700334"/>
    </source>
</evidence>
<sequence>MASLAAELGGSTVPSAVRMLLFQQCRQETIQGNDYYIILKEYGLEKAKAAPSHVLLGDRLPGLHGDAALRHRAQDSQALWTWGGDAALRSHFPPCPVPERHFFGEEKRWRRGDLRIESSLKKWTTRDYTACSREIWVLENKFEDTDKVLSKEEFIEGKAKQREPHKPDTPYTRSLPPSPQPQSQRTLNGRKNVQKYNQWKRIQNIATRNLEKPGIHARARKRPIWRIILPPLLVEKLSRLRLHVSCASGCQKYSLVPLVGRYDACSKPGFQPPPRASALSLISVNTPARAGVPRKQFYGPVTRSNRGGSESKTEFGGYLGFLELLPPPQPTAPCLIFAMSGFDNLNTDFYQTSYSIDDQSQQTYDYGGSGGPYNKQYAGYNYSQQGQFVPPDMMQQQQPYTGQIFQPSQTYTSATPQPFYGNNFEDEPPLLEELGINFDHIWQKTLTVLHPLKVADGSIMNETDLAGPMVFCLAFGATLLLAGKIQFGYVYGISAIGCLGMFCLLNLMSMTGVSFGCVASVLGYCLLPMILLSSFA</sequence>
<feature type="transmembrane region" description="Helical" evidence="9">
    <location>
        <begin position="513"/>
        <end position="532"/>
    </location>
</feature>
<dbReference type="PANTHER" id="PTHR21236">
    <property type="entry name" value="GOLGI MEMBRANE PROTEIN YIP1"/>
    <property type="match status" value="1"/>
</dbReference>
<evidence type="ECO:0000256" key="2">
    <source>
        <dbReference type="ARBA" id="ARBA00004394"/>
    </source>
</evidence>
<gene>
    <name evidence="10" type="ORF">J0S82_009399</name>
</gene>
<evidence type="ECO:0000256" key="9">
    <source>
        <dbReference type="SAM" id="Phobius"/>
    </source>
</evidence>
<dbReference type="GO" id="GO:0060628">
    <property type="term" value="P:regulation of ER to Golgi vesicle-mediated transport"/>
    <property type="evidence" value="ECO:0007669"/>
    <property type="project" value="TreeGrafter"/>
</dbReference>
<dbReference type="Proteomes" id="UP000700334">
    <property type="component" value="Unassembled WGS sequence"/>
</dbReference>
<dbReference type="EMBL" id="JAGFMF010012132">
    <property type="protein sequence ID" value="KAG8506990.1"/>
    <property type="molecule type" value="Genomic_DNA"/>
</dbReference>
<evidence type="ECO:0000256" key="7">
    <source>
        <dbReference type="ARBA" id="ARBA00023136"/>
    </source>
</evidence>
<comment type="subcellular location">
    <subcellularLocation>
        <location evidence="2">Golgi apparatus membrane</location>
    </subcellularLocation>
    <subcellularLocation>
        <location evidence="1">Membrane</location>
        <topology evidence="1">Multi-pass membrane protein</topology>
    </subcellularLocation>
</comment>
<keyword evidence="4 9" id="KW-0812">Transmembrane</keyword>
<feature type="compositionally biased region" description="Basic and acidic residues" evidence="8">
    <location>
        <begin position="154"/>
        <end position="168"/>
    </location>
</feature>
<dbReference type="InterPro" id="IPR045231">
    <property type="entry name" value="Yip1/4-like"/>
</dbReference>
<organism evidence="10 11">
    <name type="scientific">Galemys pyrenaicus</name>
    <name type="common">Iberian desman</name>
    <name type="synonym">Pyrenean desman</name>
    <dbReference type="NCBI Taxonomy" id="202257"/>
    <lineage>
        <taxon>Eukaryota</taxon>
        <taxon>Metazoa</taxon>
        <taxon>Chordata</taxon>
        <taxon>Craniata</taxon>
        <taxon>Vertebrata</taxon>
        <taxon>Euteleostomi</taxon>
        <taxon>Mammalia</taxon>
        <taxon>Eutheria</taxon>
        <taxon>Laurasiatheria</taxon>
        <taxon>Eulipotyphla</taxon>
        <taxon>Talpidae</taxon>
        <taxon>Galemys</taxon>
    </lineage>
</organism>
<keyword evidence="11" id="KW-1185">Reference proteome</keyword>
<evidence type="ECO:0000256" key="6">
    <source>
        <dbReference type="ARBA" id="ARBA00023034"/>
    </source>
</evidence>
<name>A0A8J6DGM7_GALPY</name>
<evidence type="ECO:0000256" key="4">
    <source>
        <dbReference type="ARBA" id="ARBA00022692"/>
    </source>
</evidence>